<keyword evidence="1" id="KW-0493">Microtubule</keyword>
<evidence type="ECO:0000313" key="10">
    <source>
        <dbReference type="Proteomes" id="UP001632038"/>
    </source>
</evidence>
<keyword evidence="4" id="KW-0175">Coiled coil</keyword>
<evidence type="ECO:0000256" key="6">
    <source>
        <dbReference type="ARBA" id="ARBA00034488"/>
    </source>
</evidence>
<dbReference type="InterPro" id="IPR019821">
    <property type="entry name" value="Kinesin_motor_CS"/>
</dbReference>
<sequence length="234" mass="26370">MVGLPMVENCLSGYNSCMFAYGQTGSGKTHTMLGEIEALEVKPTPNRGMTPRIFELLFARIRAEEESRRDERLMYNCKCSFLEIYNEQITDLLDPSSTNLMLREDMKKGVYVENLSEVEVHTVRDILQLLTQGASNRKMAATNMNRESSRSHSVFTCVIESRWEKDTVTNFRFARLNLVDLAGSERQNTSGAEGERLKEAANINKSLSTLGHVIMVLVDVANGKSRQHLSQVLV</sequence>
<evidence type="ECO:0000259" key="8">
    <source>
        <dbReference type="PROSITE" id="PS50067"/>
    </source>
</evidence>
<dbReference type="InterPro" id="IPR036961">
    <property type="entry name" value="Kinesin_motor_dom_sf"/>
</dbReference>
<comment type="similarity">
    <text evidence="6">Belongs to the TRAFAC class myosin-kinesin ATPase superfamily. Kinesin family. KIN-12 subfamily.</text>
</comment>
<dbReference type="PRINTS" id="PR00380">
    <property type="entry name" value="KINESINHEAVY"/>
</dbReference>
<accession>A0ABD3E2G3</accession>
<dbReference type="AlphaFoldDB" id="A0ABD3E2G3"/>
<dbReference type="InterPro" id="IPR044986">
    <property type="entry name" value="KIF15/KIN-12"/>
</dbReference>
<dbReference type="InterPro" id="IPR027417">
    <property type="entry name" value="P-loop_NTPase"/>
</dbReference>
<dbReference type="PROSITE" id="PS00411">
    <property type="entry name" value="KINESIN_MOTOR_1"/>
    <property type="match status" value="1"/>
</dbReference>
<keyword evidence="3 7" id="KW-0067">ATP-binding</keyword>
<dbReference type="Proteomes" id="UP001632038">
    <property type="component" value="Unassembled WGS sequence"/>
</dbReference>
<evidence type="ECO:0000313" key="9">
    <source>
        <dbReference type="EMBL" id="KAL3648197.1"/>
    </source>
</evidence>
<feature type="domain" description="Kinesin motor" evidence="8">
    <location>
        <begin position="1"/>
        <end position="234"/>
    </location>
</feature>
<gene>
    <name evidence="9" type="primary">KIN12D</name>
    <name evidence="9" type="ORF">CASFOL_007621</name>
</gene>
<dbReference type="PANTHER" id="PTHR37739">
    <property type="entry name" value="KINESIN-LIKE PROTEIN KIN-12D"/>
    <property type="match status" value="1"/>
</dbReference>
<dbReference type="GO" id="GO:0005524">
    <property type="term" value="F:ATP binding"/>
    <property type="evidence" value="ECO:0007669"/>
    <property type="project" value="UniProtKB-UniRule"/>
</dbReference>
<proteinExistence type="inferred from homology"/>
<dbReference type="Gene3D" id="3.40.850.10">
    <property type="entry name" value="Kinesin motor domain"/>
    <property type="match status" value="1"/>
</dbReference>
<evidence type="ECO:0000256" key="5">
    <source>
        <dbReference type="ARBA" id="ARBA00023175"/>
    </source>
</evidence>
<organism evidence="9 10">
    <name type="scientific">Castilleja foliolosa</name>
    <dbReference type="NCBI Taxonomy" id="1961234"/>
    <lineage>
        <taxon>Eukaryota</taxon>
        <taxon>Viridiplantae</taxon>
        <taxon>Streptophyta</taxon>
        <taxon>Embryophyta</taxon>
        <taxon>Tracheophyta</taxon>
        <taxon>Spermatophyta</taxon>
        <taxon>Magnoliopsida</taxon>
        <taxon>eudicotyledons</taxon>
        <taxon>Gunneridae</taxon>
        <taxon>Pentapetalae</taxon>
        <taxon>asterids</taxon>
        <taxon>lamiids</taxon>
        <taxon>Lamiales</taxon>
        <taxon>Orobanchaceae</taxon>
        <taxon>Pedicularideae</taxon>
        <taxon>Castillejinae</taxon>
        <taxon>Castilleja</taxon>
    </lineage>
</organism>
<protein>
    <submittedName>
        <fullName evidence="9">Kinesin-like protein KIN-12D</fullName>
    </submittedName>
</protein>
<keyword evidence="5 7" id="KW-0505">Motor protein</keyword>
<evidence type="ECO:0000256" key="7">
    <source>
        <dbReference type="PROSITE-ProRule" id="PRU00283"/>
    </source>
</evidence>
<dbReference type="Pfam" id="PF00225">
    <property type="entry name" value="Kinesin"/>
    <property type="match status" value="1"/>
</dbReference>
<dbReference type="SMART" id="SM00129">
    <property type="entry name" value="KISc"/>
    <property type="match status" value="1"/>
</dbReference>
<name>A0ABD3E2G3_9LAMI</name>
<evidence type="ECO:0000256" key="4">
    <source>
        <dbReference type="ARBA" id="ARBA00023054"/>
    </source>
</evidence>
<dbReference type="PROSITE" id="PS50067">
    <property type="entry name" value="KINESIN_MOTOR_2"/>
    <property type="match status" value="1"/>
</dbReference>
<keyword evidence="10" id="KW-1185">Reference proteome</keyword>
<feature type="binding site" evidence="7">
    <location>
        <begin position="22"/>
        <end position="29"/>
    </location>
    <ligand>
        <name>ATP</name>
        <dbReference type="ChEBI" id="CHEBI:30616"/>
    </ligand>
</feature>
<comment type="caution">
    <text evidence="9">The sequence shown here is derived from an EMBL/GenBank/DDBJ whole genome shotgun (WGS) entry which is preliminary data.</text>
</comment>
<evidence type="ECO:0000256" key="3">
    <source>
        <dbReference type="ARBA" id="ARBA00022840"/>
    </source>
</evidence>
<evidence type="ECO:0000256" key="2">
    <source>
        <dbReference type="ARBA" id="ARBA00022741"/>
    </source>
</evidence>
<evidence type="ECO:0000256" key="1">
    <source>
        <dbReference type="ARBA" id="ARBA00022701"/>
    </source>
</evidence>
<dbReference type="GO" id="GO:0003774">
    <property type="term" value="F:cytoskeletal motor activity"/>
    <property type="evidence" value="ECO:0007669"/>
    <property type="project" value="UniProtKB-UniRule"/>
</dbReference>
<dbReference type="EMBL" id="JAVIJP010000008">
    <property type="protein sequence ID" value="KAL3648197.1"/>
    <property type="molecule type" value="Genomic_DNA"/>
</dbReference>
<dbReference type="PANTHER" id="PTHR37739:SF8">
    <property type="entry name" value="KINESIN-LIKE PROTEIN KIN-12D"/>
    <property type="match status" value="1"/>
</dbReference>
<dbReference type="InterPro" id="IPR001752">
    <property type="entry name" value="Kinesin_motor_dom"/>
</dbReference>
<dbReference type="GO" id="GO:0005874">
    <property type="term" value="C:microtubule"/>
    <property type="evidence" value="ECO:0007669"/>
    <property type="project" value="UniProtKB-KW"/>
</dbReference>
<dbReference type="SUPFAM" id="SSF52540">
    <property type="entry name" value="P-loop containing nucleoside triphosphate hydrolases"/>
    <property type="match status" value="1"/>
</dbReference>
<reference evidence="10" key="1">
    <citation type="journal article" date="2024" name="IScience">
        <title>Strigolactones Initiate the Formation of Haustorium-like Structures in Castilleja.</title>
        <authorList>
            <person name="Buerger M."/>
            <person name="Peterson D."/>
            <person name="Chory J."/>
        </authorList>
    </citation>
    <scope>NUCLEOTIDE SEQUENCE [LARGE SCALE GENOMIC DNA]</scope>
</reference>
<keyword evidence="2 7" id="KW-0547">Nucleotide-binding</keyword>